<evidence type="ECO:0000256" key="8">
    <source>
        <dbReference type="PIRSR" id="PIRSR016305-1"/>
    </source>
</evidence>
<comment type="similarity">
    <text evidence="3 7">Belongs to the methyltransferase superfamily. LCMT family.</text>
</comment>
<comment type="caution">
    <text evidence="9">The sequence shown here is derived from an EMBL/GenBank/DDBJ whole genome shotgun (WGS) entry which is preliminary data.</text>
</comment>
<keyword evidence="5 7" id="KW-0808">Transferase</keyword>
<dbReference type="GO" id="GO:0009966">
    <property type="term" value="P:regulation of signal transduction"/>
    <property type="evidence" value="ECO:0007669"/>
    <property type="project" value="UniProtKB-ARBA"/>
</dbReference>
<keyword evidence="4 7" id="KW-0489">Methyltransferase</keyword>
<feature type="binding site" evidence="8">
    <location>
        <begin position="177"/>
        <end position="178"/>
    </location>
    <ligand>
        <name>S-adenosyl-L-methionine</name>
        <dbReference type="ChEBI" id="CHEBI:59789"/>
    </ligand>
</feature>
<dbReference type="Proteomes" id="UP001175271">
    <property type="component" value="Unassembled WGS sequence"/>
</dbReference>
<comment type="function">
    <text evidence="2 7">Methylates the carboxyl group of the C-terminal leucine residue of protein phosphatase 2A catalytic subunits to form alpha-leucine ester residues.</text>
</comment>
<comment type="catalytic activity">
    <reaction evidence="1 7">
        <text>[phosphatase 2A protein]-C-terminal L-leucine + S-adenosyl-L-methionine = [phosphatase 2A protein]-C-terminal L-leucine methyl ester + S-adenosyl-L-homocysteine</text>
        <dbReference type="Rhea" id="RHEA:48544"/>
        <dbReference type="Rhea" id="RHEA-COMP:12134"/>
        <dbReference type="Rhea" id="RHEA-COMP:12135"/>
        <dbReference type="ChEBI" id="CHEBI:57856"/>
        <dbReference type="ChEBI" id="CHEBI:59789"/>
        <dbReference type="ChEBI" id="CHEBI:90516"/>
        <dbReference type="ChEBI" id="CHEBI:90517"/>
        <dbReference type="EC" id="2.1.1.233"/>
    </reaction>
</comment>
<dbReference type="EMBL" id="JAUCMV010000004">
    <property type="protein sequence ID" value="KAK0404073.1"/>
    <property type="molecule type" value="Genomic_DNA"/>
</dbReference>
<evidence type="ECO:0000256" key="5">
    <source>
        <dbReference type="ARBA" id="ARBA00022679"/>
    </source>
</evidence>
<gene>
    <name evidence="9" type="ORF">QR680_017272</name>
</gene>
<dbReference type="GO" id="GO:0005829">
    <property type="term" value="C:cytosol"/>
    <property type="evidence" value="ECO:0007669"/>
    <property type="project" value="TreeGrafter"/>
</dbReference>
<reference evidence="9" key="1">
    <citation type="submission" date="2023-06" db="EMBL/GenBank/DDBJ databases">
        <title>Genomic analysis of the entomopathogenic nematode Steinernema hermaphroditum.</title>
        <authorList>
            <person name="Schwarz E.M."/>
            <person name="Heppert J.K."/>
            <person name="Baniya A."/>
            <person name="Schwartz H.T."/>
            <person name="Tan C.-H."/>
            <person name="Antoshechkin I."/>
            <person name="Sternberg P.W."/>
            <person name="Goodrich-Blair H."/>
            <person name="Dillman A.R."/>
        </authorList>
    </citation>
    <scope>NUCLEOTIDE SEQUENCE</scope>
    <source>
        <strain evidence="9">PS9179</strain>
        <tissue evidence="9">Whole animal</tissue>
    </source>
</reference>
<dbReference type="PIRSF" id="PIRSF016305">
    <property type="entry name" value="LCM_mtfrase"/>
    <property type="match status" value="1"/>
</dbReference>
<evidence type="ECO:0000256" key="6">
    <source>
        <dbReference type="ARBA" id="ARBA00022691"/>
    </source>
</evidence>
<evidence type="ECO:0000256" key="1">
    <source>
        <dbReference type="ARBA" id="ARBA00000724"/>
    </source>
</evidence>
<feature type="binding site" evidence="8">
    <location>
        <position position="81"/>
    </location>
    <ligand>
        <name>S-adenosyl-L-methionine</name>
        <dbReference type="ChEBI" id="CHEBI:59789"/>
    </ligand>
</feature>
<name>A0AA39LNU6_9BILA</name>
<dbReference type="Gene3D" id="3.40.50.150">
    <property type="entry name" value="Vaccinia Virus protein VP39"/>
    <property type="match status" value="1"/>
</dbReference>
<dbReference type="PANTHER" id="PTHR13600">
    <property type="entry name" value="LEUCINE CARBOXYL METHYLTRANSFERASE"/>
    <property type="match status" value="1"/>
</dbReference>
<evidence type="ECO:0000313" key="10">
    <source>
        <dbReference type="Proteomes" id="UP001175271"/>
    </source>
</evidence>
<keyword evidence="6 7" id="KW-0949">S-adenosyl-L-methionine</keyword>
<evidence type="ECO:0000256" key="7">
    <source>
        <dbReference type="PIRNR" id="PIRNR016305"/>
    </source>
</evidence>
<evidence type="ECO:0000256" key="3">
    <source>
        <dbReference type="ARBA" id="ARBA00010703"/>
    </source>
</evidence>
<dbReference type="SUPFAM" id="SSF53335">
    <property type="entry name" value="S-adenosyl-L-methionine-dependent methyltransferases"/>
    <property type="match status" value="1"/>
</dbReference>
<feature type="binding site" evidence="8">
    <location>
        <position position="204"/>
    </location>
    <ligand>
        <name>S-adenosyl-L-methionine</name>
        <dbReference type="ChEBI" id="CHEBI:59789"/>
    </ligand>
</feature>
<dbReference type="PANTHER" id="PTHR13600:SF33">
    <property type="entry name" value="LEUCINE CARBOXYL METHYLTRANSFERASE 1"/>
    <property type="match status" value="1"/>
</dbReference>
<keyword evidence="10" id="KW-1185">Reference proteome</keyword>
<protein>
    <recommendedName>
        <fullName evidence="7">Leucine carboxyl methyltransferase 1</fullName>
        <ecNumber evidence="7">2.1.1.233</ecNumber>
    </recommendedName>
</protein>
<dbReference type="GO" id="GO:0032259">
    <property type="term" value="P:methylation"/>
    <property type="evidence" value="ECO:0007669"/>
    <property type="project" value="UniProtKB-KW"/>
</dbReference>
<dbReference type="InterPro" id="IPR016651">
    <property type="entry name" value="LCMT1"/>
</dbReference>
<dbReference type="FunFam" id="3.40.50.150:FF:000092">
    <property type="entry name" value="Leucine carboxyl methyltransferase 1"/>
    <property type="match status" value="1"/>
</dbReference>
<dbReference type="AlphaFoldDB" id="A0AA39LNU6"/>
<dbReference type="InterPro" id="IPR029063">
    <property type="entry name" value="SAM-dependent_MTases_sf"/>
</dbReference>
<dbReference type="Pfam" id="PF04072">
    <property type="entry name" value="LCM"/>
    <property type="match status" value="1"/>
</dbReference>
<sequence>MEDEAKLDDGHLRASVGMRRRSTSVSEDYSVQKTNDDASECKYSAVKLSYWEDEFLSKFVHSLSPSELFRDPEISRGYWARVTAITSIVKQFVERVGSSAQIVNLGCGFDTLYWRLKKEEKKFYLFVDVDFSSVTARKIKQIRKPGTPDLTATFSKPISEDHHTDLHCGDYHLVGADIRQTKELHQKLVSTGIDFTQPTLFVSECVLVYMTTAQSAFLVKELGAWFSTASFINYEQVHMNDVFGKVMLENLQKRGIGLLGLNACEDLDTQRNRFLSNGWTEARAWAMNDVYTMLDSSEVKRIEKLQMLDEVELLSQLLDHYCLVYATKGTSESHANLMDISPK</sequence>
<accession>A0AA39LNU6</accession>
<dbReference type="GO" id="GO:0018423">
    <property type="term" value="F:protein C-terminal leucine carboxyl O-methyltransferase activity"/>
    <property type="evidence" value="ECO:0007669"/>
    <property type="project" value="UniProtKB-EC"/>
</dbReference>
<dbReference type="EC" id="2.1.1.233" evidence="7"/>
<evidence type="ECO:0000313" key="9">
    <source>
        <dbReference type="EMBL" id="KAK0404073.1"/>
    </source>
</evidence>
<organism evidence="9 10">
    <name type="scientific">Steinernema hermaphroditum</name>
    <dbReference type="NCBI Taxonomy" id="289476"/>
    <lineage>
        <taxon>Eukaryota</taxon>
        <taxon>Metazoa</taxon>
        <taxon>Ecdysozoa</taxon>
        <taxon>Nematoda</taxon>
        <taxon>Chromadorea</taxon>
        <taxon>Rhabditida</taxon>
        <taxon>Tylenchina</taxon>
        <taxon>Panagrolaimomorpha</taxon>
        <taxon>Strongyloidoidea</taxon>
        <taxon>Steinernematidae</taxon>
        <taxon>Steinernema</taxon>
    </lineage>
</organism>
<evidence type="ECO:0000256" key="2">
    <source>
        <dbReference type="ARBA" id="ARBA00003455"/>
    </source>
</evidence>
<proteinExistence type="inferred from homology"/>
<dbReference type="InterPro" id="IPR007213">
    <property type="entry name" value="Ppm1/Ppm2/Tcmp"/>
</dbReference>
<evidence type="ECO:0000256" key="4">
    <source>
        <dbReference type="ARBA" id="ARBA00022603"/>
    </source>
</evidence>
<feature type="binding site" evidence="8">
    <location>
        <position position="106"/>
    </location>
    <ligand>
        <name>S-adenosyl-L-methionine</name>
        <dbReference type="ChEBI" id="CHEBI:59789"/>
    </ligand>
</feature>